<gene>
    <name evidence="2" type="ORF">CYMTET_44757</name>
</gene>
<feature type="compositionally biased region" description="Polar residues" evidence="1">
    <location>
        <begin position="215"/>
        <end position="226"/>
    </location>
</feature>
<accession>A0AAE0C0T9</accession>
<feature type="compositionally biased region" description="Polar residues" evidence="1">
    <location>
        <begin position="179"/>
        <end position="189"/>
    </location>
</feature>
<organism evidence="2 3">
    <name type="scientific">Cymbomonas tetramitiformis</name>
    <dbReference type="NCBI Taxonomy" id="36881"/>
    <lineage>
        <taxon>Eukaryota</taxon>
        <taxon>Viridiplantae</taxon>
        <taxon>Chlorophyta</taxon>
        <taxon>Pyramimonadophyceae</taxon>
        <taxon>Pyramimonadales</taxon>
        <taxon>Pyramimonadaceae</taxon>
        <taxon>Cymbomonas</taxon>
    </lineage>
</organism>
<keyword evidence="3" id="KW-1185">Reference proteome</keyword>
<feature type="compositionally biased region" description="Pro residues" evidence="1">
    <location>
        <begin position="98"/>
        <end position="126"/>
    </location>
</feature>
<evidence type="ECO:0000313" key="3">
    <source>
        <dbReference type="Proteomes" id="UP001190700"/>
    </source>
</evidence>
<protein>
    <submittedName>
        <fullName evidence="2">Uncharacterized protein</fullName>
    </submittedName>
</protein>
<proteinExistence type="predicted"/>
<feature type="region of interest" description="Disordered" evidence="1">
    <location>
        <begin position="93"/>
        <end position="189"/>
    </location>
</feature>
<dbReference type="AlphaFoldDB" id="A0AAE0C0T9"/>
<comment type="caution">
    <text evidence="2">The sequence shown here is derived from an EMBL/GenBank/DDBJ whole genome shotgun (WGS) entry which is preliminary data.</text>
</comment>
<reference evidence="2 3" key="1">
    <citation type="journal article" date="2015" name="Genome Biol. Evol.">
        <title>Comparative Genomics of a Bacterivorous Green Alga Reveals Evolutionary Causalities and Consequences of Phago-Mixotrophic Mode of Nutrition.</title>
        <authorList>
            <person name="Burns J.A."/>
            <person name="Paasch A."/>
            <person name="Narechania A."/>
            <person name="Kim E."/>
        </authorList>
    </citation>
    <scope>NUCLEOTIDE SEQUENCE [LARGE SCALE GENOMIC DNA]</scope>
    <source>
        <strain evidence="2 3">PLY_AMNH</strain>
    </source>
</reference>
<evidence type="ECO:0000256" key="1">
    <source>
        <dbReference type="SAM" id="MobiDB-lite"/>
    </source>
</evidence>
<sequence length="352" mass="37434">MVAKHGSSNVEFVTLLGSASSDSQCSYWESLTDGVTGEYSIWRDPDNVGIDWLGASRPQYLIIDTTNTIVESWSGWPSGTEALVDSTLQSIISTSSVSPPPPSPSPSPPPPSPPTSSPPPPSPPPQAHHLQAFHLQPSTSKLATSTHNPAPPSPSPSTSSSPPPTTPQPPSPSPLDLIQPTTHNPTASKPITLDLIQPTTHNPTASKPIILDLVQPTSPNPAASRSTEPDRRRNRPGEDYFSSHLHESAAADVSSTQVLIEDISSAPARRRLSQDTGVIVHSEVIFPQDELESAQGFATQLEEDPGTVFSGGMWSYGTPEITNVATESVTSGSALHMTGWTTPAWKMWMLNS</sequence>
<dbReference type="EMBL" id="LGRX02030398">
    <property type="protein sequence ID" value="KAK3245689.1"/>
    <property type="molecule type" value="Genomic_DNA"/>
</dbReference>
<evidence type="ECO:0000313" key="2">
    <source>
        <dbReference type="EMBL" id="KAK3245689.1"/>
    </source>
</evidence>
<name>A0AAE0C0T9_9CHLO</name>
<feature type="region of interest" description="Disordered" evidence="1">
    <location>
        <begin position="212"/>
        <end position="240"/>
    </location>
</feature>
<feature type="compositionally biased region" description="Basic and acidic residues" evidence="1">
    <location>
        <begin position="227"/>
        <end position="238"/>
    </location>
</feature>
<feature type="compositionally biased region" description="Pro residues" evidence="1">
    <location>
        <begin position="149"/>
        <end position="173"/>
    </location>
</feature>
<dbReference type="Proteomes" id="UP001190700">
    <property type="component" value="Unassembled WGS sequence"/>
</dbReference>
<dbReference type="PRINTS" id="PR01217">
    <property type="entry name" value="PRICHEXTENSN"/>
</dbReference>